<dbReference type="Proteomes" id="UP000220629">
    <property type="component" value="Unassembled WGS sequence"/>
</dbReference>
<reference evidence="3" key="1">
    <citation type="submission" date="2017-09" db="EMBL/GenBank/DDBJ databases">
        <title>FDA dAtabase for Regulatory Grade micrObial Sequences (FDA-ARGOS): Supporting development and validation of Infectious Disease Dx tests.</title>
        <authorList>
            <person name="Minogue T."/>
            <person name="Wolcott M."/>
            <person name="Wasieloski L."/>
            <person name="Aguilar W."/>
            <person name="Moore D."/>
            <person name="Tallon L."/>
            <person name="Sadzewicz L."/>
            <person name="Ott S."/>
            <person name="Zhao X."/>
            <person name="Nagaraj S."/>
            <person name="Vavikolanu K."/>
            <person name="Aluvathingal J."/>
            <person name="Nadendla S."/>
            <person name="Sichtig H."/>
        </authorList>
    </citation>
    <scope>NUCLEOTIDE SEQUENCE [LARGE SCALE GENOMIC DNA]</scope>
    <source>
        <strain evidence="3">FDAARGOS_390</strain>
    </source>
</reference>
<dbReference type="EMBL" id="PDDY01000003">
    <property type="protein sequence ID" value="PEH40504.1"/>
    <property type="molecule type" value="Genomic_DNA"/>
</dbReference>
<evidence type="ECO:0000313" key="2">
    <source>
        <dbReference type="EMBL" id="PEH40504.1"/>
    </source>
</evidence>
<sequence>MMRGEYQQQGLPFTDEQAGVAVQNMRTQMAKISGAVMGMRMGGSEGVLPSAKAAPVAAATPAGLGLADSSSATTATPSPASTSQDSEVQVGARFAAFPPKSGPVEIESRSDGFVVNGQPFVDPEGRIARYAFDVMTGDIGYAVVSGSSIEIKLTRAGTAAQPLQIATATQMQNGSWQVVTTSGKVMNGSSFAVLPDGLLVSRGTVAFRYTPGRGILNIPVPSGYVMAAFQHGDVGATGYVLLEKDYSNQGSNRSADLLGSLRSIGSMVGIGKKEDYALMNTSNGQLQSFNVDVEGKRGPVFKDSAPNMEHYYWRIYWLNSPSGPIAVSLEDGQRHVYITDLTTGKKVLAFDRALGVSGLTVTQASDGTVSLSARLALEHVNIPDASAFLQQHQDVRVSPADSGSAKS</sequence>
<name>A0A2A7S9Y1_BURGA</name>
<proteinExistence type="predicted"/>
<feature type="region of interest" description="Disordered" evidence="1">
    <location>
        <begin position="65"/>
        <end position="88"/>
    </location>
</feature>
<evidence type="ECO:0000313" key="3">
    <source>
        <dbReference type="Proteomes" id="UP000220629"/>
    </source>
</evidence>
<gene>
    <name evidence="2" type="ORF">CRM94_17000</name>
</gene>
<organism evidence="2 3">
    <name type="scientific">Burkholderia gladioli</name>
    <name type="common">Pseudomonas marginata</name>
    <name type="synonym">Phytomonas marginata</name>
    <dbReference type="NCBI Taxonomy" id="28095"/>
    <lineage>
        <taxon>Bacteria</taxon>
        <taxon>Pseudomonadati</taxon>
        <taxon>Pseudomonadota</taxon>
        <taxon>Betaproteobacteria</taxon>
        <taxon>Burkholderiales</taxon>
        <taxon>Burkholderiaceae</taxon>
        <taxon>Burkholderia</taxon>
    </lineage>
</organism>
<feature type="compositionally biased region" description="Low complexity" evidence="1">
    <location>
        <begin position="65"/>
        <end position="86"/>
    </location>
</feature>
<comment type="caution">
    <text evidence="2">The sequence shown here is derived from an EMBL/GenBank/DDBJ whole genome shotgun (WGS) entry which is preliminary data.</text>
</comment>
<protein>
    <submittedName>
        <fullName evidence="2">Uncharacterized protein</fullName>
    </submittedName>
</protein>
<dbReference type="AlphaFoldDB" id="A0A2A7S9Y1"/>
<accession>A0A2A7S9Y1</accession>
<evidence type="ECO:0000256" key="1">
    <source>
        <dbReference type="SAM" id="MobiDB-lite"/>
    </source>
</evidence>